<accession>A0ABY3ZDL2</accession>
<keyword evidence="2" id="KW-1185">Reference proteome</keyword>
<dbReference type="Proteomes" id="UP000829494">
    <property type="component" value="Chromosome"/>
</dbReference>
<dbReference type="GeneID" id="66853281"/>
<name>A0ABY3ZDL2_STRRM</name>
<dbReference type="RefSeq" id="WP_003985123.1">
    <property type="nucleotide sequence ID" value="NZ_CP043497.1"/>
</dbReference>
<evidence type="ECO:0000313" key="1">
    <source>
        <dbReference type="EMBL" id="UNZ07575.1"/>
    </source>
</evidence>
<proteinExistence type="predicted"/>
<gene>
    <name evidence="1" type="ORF">SRIMR7_36020</name>
</gene>
<evidence type="ECO:0000313" key="2">
    <source>
        <dbReference type="Proteomes" id="UP000829494"/>
    </source>
</evidence>
<dbReference type="EMBL" id="CP094298">
    <property type="protein sequence ID" value="UNZ07575.1"/>
    <property type="molecule type" value="Genomic_DNA"/>
</dbReference>
<sequence length="144" mass="14224">MLLDPEKTLFIRGATPVLLLSEAPVHDALPVLTAPDGAVPRCDGWSILPKLTLCVVDGPGEAGIMIPAFVAPVIDGDGGSGGGDGAAGGTGGTDGPGEMAAWCTDVEAAGGAVVLSLDALPEVLDWPHLLGSGTARGGFLPGLF</sequence>
<organism evidence="1 2">
    <name type="scientific">Streptomyces rimosus subsp. rimosus</name>
    <dbReference type="NCBI Taxonomy" id="132474"/>
    <lineage>
        <taxon>Bacteria</taxon>
        <taxon>Bacillati</taxon>
        <taxon>Actinomycetota</taxon>
        <taxon>Actinomycetes</taxon>
        <taxon>Kitasatosporales</taxon>
        <taxon>Streptomycetaceae</taxon>
        <taxon>Streptomyces</taxon>
    </lineage>
</organism>
<protein>
    <submittedName>
        <fullName evidence="1">Uncharacterized protein</fullName>
    </submittedName>
</protein>
<reference evidence="1 2" key="1">
    <citation type="submission" date="2022-03" db="EMBL/GenBank/DDBJ databases">
        <title>Complete genome of Streptomyces rimosus ssp. rimosus R7 (=ATCC 10970).</title>
        <authorList>
            <person name="Beganovic S."/>
            <person name="Ruckert C."/>
            <person name="Busche T."/>
            <person name="Kalinowski J."/>
            <person name="Wittmann C."/>
        </authorList>
    </citation>
    <scope>NUCLEOTIDE SEQUENCE [LARGE SCALE GENOMIC DNA]</scope>
    <source>
        <strain evidence="1 2">R7</strain>
    </source>
</reference>